<dbReference type="EMBL" id="GG770383">
    <property type="protein sequence ID" value="EFG28180.2"/>
    <property type="molecule type" value="Genomic_DNA"/>
</dbReference>
<evidence type="ECO:0000313" key="1">
    <source>
        <dbReference type="EMBL" id="EFG28180.2"/>
    </source>
</evidence>
<reference evidence="1 2" key="1">
    <citation type="submission" date="2010-03" db="EMBL/GenBank/DDBJ databases">
        <title>The Genome Sequence of Fusobacterium sp. 1_1_41FAA.</title>
        <authorList>
            <consortium name="The Broad Institute Genome Sequencing Platform"/>
            <person name="Ward D."/>
            <person name="Earl A."/>
            <person name="Feldgarden M."/>
            <person name="Gevers D."/>
            <person name="Young S.K."/>
            <person name="Zeng Q."/>
            <person name="Koehrsen M."/>
            <person name="Alvarado L."/>
            <person name="Berlin A."/>
            <person name="Borenstein D."/>
            <person name="Chapman S."/>
            <person name="Chen Z."/>
            <person name="Engels R."/>
            <person name="Freedman E."/>
            <person name="Gellesch M."/>
            <person name="Goldberg J."/>
            <person name="Griggs A."/>
            <person name="Gujja S."/>
            <person name="Heilman E."/>
            <person name="Heiman D."/>
            <person name="Hepburn T."/>
            <person name="Howarth C."/>
            <person name="Jen D."/>
            <person name="Larson L."/>
            <person name="Mehta T."/>
            <person name="Park D."/>
            <person name="Pearson M."/>
            <person name="Richards J."/>
            <person name="Roberts A."/>
            <person name="Saif S."/>
            <person name="Shea T."/>
            <person name="Shenoy N."/>
            <person name="Sisk P."/>
            <person name="Stolte C."/>
            <person name="Sykes S."/>
            <person name="Walk T."/>
            <person name="White J."/>
            <person name="Yandava C."/>
            <person name="Strauss J.C."/>
            <person name="Ambrose C.E."/>
            <person name="Allen-Vercoe E."/>
            <person name="Haas B."/>
            <person name="Henn M.R."/>
            <person name="Nusbaum C."/>
            <person name="Birren B."/>
        </authorList>
    </citation>
    <scope>NUCLEOTIDE SEQUENCE [LARGE SCALE GENOMIC DNA]</scope>
    <source>
        <strain evidence="1 2">1_1_41FAA</strain>
    </source>
</reference>
<sequence>MRIKKTDLSPHYGFSRQKEQVVVSYQKHTVSVIPQFDIRDASELLKTAPTP</sequence>
<evidence type="ECO:0000313" key="2">
    <source>
        <dbReference type="Proteomes" id="UP000003964"/>
    </source>
</evidence>
<dbReference type="AlphaFoldDB" id="D6LIF4"/>
<name>D6LIF4_9FUSO</name>
<gene>
    <name evidence="1" type="ORF">HMPREF0400_01519</name>
</gene>
<proteinExistence type="predicted"/>
<protein>
    <submittedName>
        <fullName evidence="1">Uncharacterized protein</fullName>
    </submittedName>
</protein>
<accession>D6LIF4</accession>
<dbReference type="Proteomes" id="UP000003964">
    <property type="component" value="Unassembled WGS sequence"/>
</dbReference>
<organism evidence="1 2">
    <name type="scientific">Fusobacterium periodonticum 1_1_41FAA</name>
    <dbReference type="NCBI Taxonomy" id="469621"/>
    <lineage>
        <taxon>Bacteria</taxon>
        <taxon>Fusobacteriati</taxon>
        <taxon>Fusobacteriota</taxon>
        <taxon>Fusobacteriia</taxon>
        <taxon>Fusobacteriales</taxon>
        <taxon>Fusobacteriaceae</taxon>
        <taxon>Fusobacterium</taxon>
    </lineage>
</organism>